<gene>
    <name evidence="1" type="ORF">TIN2_67</name>
</gene>
<protein>
    <submittedName>
        <fullName evidence="1">Uncharacterized protein</fullName>
    </submittedName>
</protein>
<evidence type="ECO:0000313" key="2">
    <source>
        <dbReference type="Proteomes" id="UP000203853"/>
    </source>
</evidence>
<name>A0A0K0N5S1_9CAUD</name>
<dbReference type="KEGG" id="vg:26631028"/>
<dbReference type="GeneID" id="26631028"/>
<proteinExistence type="predicted"/>
<dbReference type="RefSeq" id="YP_009204502.1">
    <property type="nucleotide sequence ID" value="NC_028865.1"/>
</dbReference>
<dbReference type="Proteomes" id="UP000203853">
    <property type="component" value="Segment"/>
</dbReference>
<reference evidence="1 2" key="1">
    <citation type="journal article" date="2015" name="Appl. Environ. Microbiol.">
        <title>Three of a Kind: Genetically Similar Tsukamurella Phages TIN2, TIN3, and TIN4.</title>
        <authorList>
            <person name="Dyson Z.A."/>
            <person name="Tucci J."/>
            <person name="Seviour R.J."/>
            <person name="Petrovski S."/>
        </authorList>
    </citation>
    <scope>NUCLEOTIDE SEQUENCE [LARGE SCALE GENOMIC DNA]</scope>
</reference>
<organism evidence="1 2">
    <name type="scientific">Tsukamurella phage TIN2</name>
    <dbReference type="NCBI Taxonomy" id="1636545"/>
    <lineage>
        <taxon>Viruses</taxon>
        <taxon>Duplodnaviria</taxon>
        <taxon>Heunggongvirae</taxon>
        <taxon>Uroviricota</taxon>
        <taxon>Caudoviricetes</taxon>
        <taxon>Tinduovirus</taxon>
        <taxon>Tinduovirus TIN2</taxon>
    </lineage>
</organism>
<sequence>MNQNQSDAEIAAKQKALDAIAEYLHVSGAARPDQQIGACILALTLDSPFAEGDQHRATSLAGNTSEAVGLSMYASNVFGAFQMGHDL</sequence>
<accession>A0A0K0N5S1</accession>
<evidence type="ECO:0000313" key="1">
    <source>
        <dbReference type="EMBL" id="AKJ71757.1"/>
    </source>
</evidence>
<keyword evidence="2" id="KW-1185">Reference proteome</keyword>
<dbReference type="OrthoDB" id="40722at10239"/>
<dbReference type="EMBL" id="KR011062">
    <property type="protein sequence ID" value="AKJ71757.1"/>
    <property type="molecule type" value="Genomic_DNA"/>
</dbReference>